<accession>A0ABT2RWI1</accession>
<gene>
    <name evidence="6" type="ORF">OCV63_07160</name>
</gene>
<dbReference type="PANTHER" id="PTHR46233:SF3">
    <property type="entry name" value="HYDROXYACYLGLUTATHIONE HYDROLASE GLOC"/>
    <property type="match status" value="1"/>
</dbReference>
<feature type="domain" description="Metallo-beta-lactamase" evidence="5">
    <location>
        <begin position="12"/>
        <end position="191"/>
    </location>
</feature>
<evidence type="ECO:0000259" key="5">
    <source>
        <dbReference type="SMART" id="SM00849"/>
    </source>
</evidence>
<comment type="cofactor">
    <cofactor evidence="1">
        <name>Zn(2+)</name>
        <dbReference type="ChEBI" id="CHEBI:29105"/>
    </cofactor>
</comment>
<evidence type="ECO:0000313" key="7">
    <source>
        <dbReference type="Proteomes" id="UP001652461"/>
    </source>
</evidence>
<evidence type="ECO:0000256" key="4">
    <source>
        <dbReference type="ARBA" id="ARBA00022833"/>
    </source>
</evidence>
<reference evidence="6 7" key="1">
    <citation type="journal article" date="2021" name="ISME Commun">
        <title>Automated analysis of genomic sequences facilitates high-throughput and comprehensive description of bacteria.</title>
        <authorList>
            <person name="Hitch T.C.A."/>
        </authorList>
    </citation>
    <scope>NUCLEOTIDE SEQUENCE [LARGE SCALE GENOMIC DNA]</scope>
    <source>
        <strain evidence="6 7">Sanger_04</strain>
    </source>
</reference>
<dbReference type="InterPro" id="IPR036866">
    <property type="entry name" value="RibonucZ/Hydroxyglut_hydro"/>
</dbReference>
<name>A0ABT2RWI1_9FIRM</name>
<dbReference type="InterPro" id="IPR001279">
    <property type="entry name" value="Metallo-B-lactamas"/>
</dbReference>
<evidence type="ECO:0000313" key="6">
    <source>
        <dbReference type="EMBL" id="MCU6696674.1"/>
    </source>
</evidence>
<dbReference type="PANTHER" id="PTHR46233">
    <property type="entry name" value="HYDROXYACYLGLUTATHIONE HYDROLASE GLOC"/>
    <property type="match status" value="1"/>
</dbReference>
<dbReference type="SUPFAM" id="SSF56281">
    <property type="entry name" value="Metallo-hydrolase/oxidoreductase"/>
    <property type="match status" value="1"/>
</dbReference>
<keyword evidence="7" id="KW-1185">Reference proteome</keyword>
<dbReference type="InterPro" id="IPR051453">
    <property type="entry name" value="MBL_Glyoxalase_II"/>
</dbReference>
<dbReference type="EMBL" id="JAOQKC010000007">
    <property type="protein sequence ID" value="MCU6696674.1"/>
    <property type="molecule type" value="Genomic_DNA"/>
</dbReference>
<organism evidence="6 7">
    <name type="scientific">Laedolimicola ammoniilytica</name>
    <dbReference type="NCBI Taxonomy" id="2981771"/>
    <lineage>
        <taxon>Bacteria</taxon>
        <taxon>Bacillati</taxon>
        <taxon>Bacillota</taxon>
        <taxon>Clostridia</taxon>
        <taxon>Lachnospirales</taxon>
        <taxon>Lachnospiraceae</taxon>
        <taxon>Laedolimicola</taxon>
    </lineage>
</organism>
<dbReference type="SMART" id="SM00849">
    <property type="entry name" value="Lactamase_B"/>
    <property type="match status" value="1"/>
</dbReference>
<dbReference type="RefSeq" id="WP_158363167.1">
    <property type="nucleotide sequence ID" value="NZ_JAOQKC010000007.1"/>
</dbReference>
<evidence type="ECO:0000256" key="1">
    <source>
        <dbReference type="ARBA" id="ARBA00001947"/>
    </source>
</evidence>
<protein>
    <submittedName>
        <fullName evidence="6">MBL fold metallo-hydrolase</fullName>
    </submittedName>
</protein>
<evidence type="ECO:0000256" key="3">
    <source>
        <dbReference type="ARBA" id="ARBA00022801"/>
    </source>
</evidence>
<dbReference type="CDD" id="cd06262">
    <property type="entry name" value="metallo-hydrolase-like_MBL-fold"/>
    <property type="match status" value="1"/>
</dbReference>
<dbReference type="Proteomes" id="UP001652461">
    <property type="component" value="Unassembled WGS sequence"/>
</dbReference>
<dbReference type="Pfam" id="PF00753">
    <property type="entry name" value="Lactamase_B"/>
    <property type="match status" value="1"/>
</dbReference>
<keyword evidence="4" id="KW-0862">Zinc</keyword>
<comment type="caution">
    <text evidence="6">The sequence shown here is derived from an EMBL/GenBank/DDBJ whole genome shotgun (WGS) entry which is preliminary data.</text>
</comment>
<proteinExistence type="predicted"/>
<keyword evidence="3" id="KW-0378">Hydrolase</keyword>
<sequence>MKVERMVLGQIQTNCYFAINEATKETIVIDPADRPDSVLRKAVDEGLTLKAIFLTHGHADHMLGVPELKAKLGIPVYACEAEKALLADPAQNLSPALFRKSVSFAADVWVKDEEKIEVAGMKFRVFATPGHTPGGCCYYSAEAGVLFSGDTLFAGSVGRTDFPGGSMSALVRGIKEKLTPLPDETKVYPGHMEESTIGAERRYNPYLGG</sequence>
<dbReference type="Gene3D" id="3.60.15.10">
    <property type="entry name" value="Ribonuclease Z/Hydroxyacylglutathione hydrolase-like"/>
    <property type="match status" value="1"/>
</dbReference>
<evidence type="ECO:0000256" key="2">
    <source>
        <dbReference type="ARBA" id="ARBA00022723"/>
    </source>
</evidence>
<keyword evidence="2" id="KW-0479">Metal-binding</keyword>